<dbReference type="PANTHER" id="PTHR30069">
    <property type="entry name" value="TONB-DEPENDENT OUTER MEMBRANE RECEPTOR"/>
    <property type="match status" value="1"/>
</dbReference>
<dbReference type="PANTHER" id="PTHR30069:SF29">
    <property type="entry name" value="HEMOGLOBIN AND HEMOGLOBIN-HAPTOGLOBIN-BINDING PROTEIN 1-RELATED"/>
    <property type="match status" value="1"/>
</dbReference>
<protein>
    <submittedName>
        <fullName evidence="15">TonB-dependent outer membrane receptor</fullName>
    </submittedName>
</protein>
<dbReference type="InterPro" id="IPR036942">
    <property type="entry name" value="Beta-barrel_TonB_sf"/>
</dbReference>
<proteinExistence type="inferred from homology"/>
<dbReference type="STRING" id="1349785.GCA_000509405_01974"/>
<dbReference type="EMBL" id="LT634361">
    <property type="protein sequence ID" value="SFZ81238.1"/>
    <property type="molecule type" value="Genomic_DNA"/>
</dbReference>
<feature type="signal peptide" evidence="12">
    <location>
        <begin position="1"/>
        <end position="19"/>
    </location>
</feature>
<keyword evidence="7 10" id="KW-0472">Membrane</keyword>
<dbReference type="GO" id="GO:0009279">
    <property type="term" value="C:cell outer membrane"/>
    <property type="evidence" value="ECO:0007669"/>
    <property type="project" value="UniProtKB-SubCell"/>
</dbReference>
<dbReference type="Gene3D" id="2.170.130.10">
    <property type="entry name" value="TonB-dependent receptor, plug domain"/>
    <property type="match status" value="1"/>
</dbReference>
<dbReference type="GO" id="GO:0015344">
    <property type="term" value="F:siderophore uptake transmembrane transporter activity"/>
    <property type="evidence" value="ECO:0007669"/>
    <property type="project" value="TreeGrafter"/>
</dbReference>
<keyword evidence="5 12" id="KW-0732">Signal</keyword>
<dbReference type="Gene3D" id="2.40.170.20">
    <property type="entry name" value="TonB-dependent receptor, beta-barrel domain"/>
    <property type="match status" value="1"/>
</dbReference>
<accession>A0A2H1E8R9</accession>
<dbReference type="Pfam" id="PF07715">
    <property type="entry name" value="Plug"/>
    <property type="match status" value="1"/>
</dbReference>
<evidence type="ECO:0000256" key="12">
    <source>
        <dbReference type="SAM" id="SignalP"/>
    </source>
</evidence>
<feature type="domain" description="TonB-dependent receptor plug" evidence="14">
    <location>
        <begin position="125"/>
        <end position="222"/>
    </location>
</feature>
<sequence length="786" mass="89367">MKLNICIFYMLLVIAFANAQESIVISGHVLSHNKKEPIEGAEIQVGSTYAISNAYGKFSLEVLKSELKECLKVSLLGYKKYEKFLNLEEKHHFKIYLEEYRTQLDEVTIRGNKKKSFLKKLALSSVLISKVNLERKKETSLGKSLANIAGIGAITIGAGQSKPTIRGLGFNRLVVMQNGIKHEAQQWGTDHGLEIDQNAIEQVEIYKGPLSLLVGSDAIGGAIVIKETQVPEKNTLAGKISINGQTNNDLVGFSSFVKGRRNHWYFKNSITVKDYADYKVPTNKISYNGFVFHLKKHQLRNTAGGEYKVSGTIGYLKEGLSNRTIISNVYEKNGFFANAHGLEVRKSTINYDADNRDIDLPRHEVNHFKITNETTVAEETYSLKITTGYQNNIRKEFSEPSEHGYMPKPSANLERKFDKSTYSINGNMKLFSMENHHIKLGVNTEYQKNNIGGWGYIIPAYARFTIGAYAYDKYRISSNLYLHGGLRYDYGILKTKQYKDWFKSPIHKEGKIIEEFLIRSSAKKLEFKSISASLGTVFTKGNHTGKINVGKSFRIPLANELTSDGVNYHMYRYELGDTTLKAEEAYQLDLEYQYFVRKSSISVSPFINYFPNYIYLNPSFNYHEALQIYNYKQSKVFRAGGEITSTLAISNKMNLKIAGEYVYAEQLSGSKKGFTLPFSPPISVVFSTLYKLKDTRVFKNTALGMSWRITGRQTAIVPPENKTKGYTVGNLTIFTALYNKHKKWGDIYFKINNILNTQYFNHTSFYRLIEVPEPGRNFSLEIQIPF</sequence>
<evidence type="ECO:0000256" key="1">
    <source>
        <dbReference type="ARBA" id="ARBA00004571"/>
    </source>
</evidence>
<dbReference type="Pfam" id="PF13715">
    <property type="entry name" value="CarbopepD_reg_2"/>
    <property type="match status" value="1"/>
</dbReference>
<organism evidence="15 16">
    <name type="scientific">Tenacibaculum maritimum NCIMB 2154</name>
    <dbReference type="NCBI Taxonomy" id="1349785"/>
    <lineage>
        <taxon>Bacteria</taxon>
        <taxon>Pseudomonadati</taxon>
        <taxon>Bacteroidota</taxon>
        <taxon>Flavobacteriia</taxon>
        <taxon>Flavobacteriales</taxon>
        <taxon>Flavobacteriaceae</taxon>
        <taxon>Tenacibaculum</taxon>
    </lineage>
</organism>
<evidence type="ECO:0000256" key="3">
    <source>
        <dbReference type="ARBA" id="ARBA00022452"/>
    </source>
</evidence>
<dbReference type="SUPFAM" id="SSF56935">
    <property type="entry name" value="Porins"/>
    <property type="match status" value="1"/>
</dbReference>
<evidence type="ECO:0000256" key="8">
    <source>
        <dbReference type="ARBA" id="ARBA00023170"/>
    </source>
</evidence>
<dbReference type="InterPro" id="IPR000531">
    <property type="entry name" value="Beta-barrel_TonB"/>
</dbReference>
<evidence type="ECO:0000313" key="16">
    <source>
        <dbReference type="Proteomes" id="UP000231564"/>
    </source>
</evidence>
<evidence type="ECO:0000313" key="15">
    <source>
        <dbReference type="EMBL" id="SFZ81238.1"/>
    </source>
</evidence>
<evidence type="ECO:0000256" key="11">
    <source>
        <dbReference type="RuleBase" id="RU003357"/>
    </source>
</evidence>
<evidence type="ECO:0000256" key="10">
    <source>
        <dbReference type="PROSITE-ProRule" id="PRU01360"/>
    </source>
</evidence>
<name>A0A2H1E8R9_9FLAO</name>
<keyword evidence="6 11" id="KW-0798">TonB box</keyword>
<evidence type="ECO:0000259" key="13">
    <source>
        <dbReference type="Pfam" id="PF00593"/>
    </source>
</evidence>
<gene>
    <name evidence="15" type="ORF">MARIT_1010</name>
</gene>
<evidence type="ECO:0000256" key="4">
    <source>
        <dbReference type="ARBA" id="ARBA00022692"/>
    </source>
</evidence>
<comment type="similarity">
    <text evidence="10 11">Belongs to the TonB-dependent receptor family.</text>
</comment>
<keyword evidence="16" id="KW-1185">Reference proteome</keyword>
<keyword evidence="9 10" id="KW-0998">Cell outer membrane</keyword>
<dbReference type="GO" id="GO:0044718">
    <property type="term" value="P:siderophore transmembrane transport"/>
    <property type="evidence" value="ECO:0007669"/>
    <property type="project" value="TreeGrafter"/>
</dbReference>
<evidence type="ECO:0000256" key="7">
    <source>
        <dbReference type="ARBA" id="ARBA00023136"/>
    </source>
</evidence>
<evidence type="ECO:0000259" key="14">
    <source>
        <dbReference type="Pfam" id="PF07715"/>
    </source>
</evidence>
<dbReference type="Pfam" id="PF00593">
    <property type="entry name" value="TonB_dep_Rec_b-barrel"/>
    <property type="match status" value="1"/>
</dbReference>
<dbReference type="AlphaFoldDB" id="A0A2H1E8R9"/>
<keyword evidence="8 15" id="KW-0675">Receptor</keyword>
<reference evidence="15 16" key="1">
    <citation type="submission" date="2016-11" db="EMBL/GenBank/DDBJ databases">
        <authorList>
            <person name="Jaros S."/>
            <person name="Januszkiewicz K."/>
            <person name="Wedrychowicz H."/>
        </authorList>
    </citation>
    <scope>NUCLEOTIDE SEQUENCE [LARGE SCALE GENOMIC DNA]</scope>
    <source>
        <strain evidence="15">NCIMB 2154T</strain>
    </source>
</reference>
<evidence type="ECO:0000256" key="2">
    <source>
        <dbReference type="ARBA" id="ARBA00022448"/>
    </source>
</evidence>
<dbReference type="OrthoDB" id="9795928at2"/>
<comment type="subcellular location">
    <subcellularLocation>
        <location evidence="1 10">Cell outer membrane</location>
        <topology evidence="1 10">Multi-pass membrane protein</topology>
    </subcellularLocation>
</comment>
<dbReference type="InterPro" id="IPR039426">
    <property type="entry name" value="TonB-dep_rcpt-like"/>
</dbReference>
<feature type="chain" id="PRO_5013614730" evidence="12">
    <location>
        <begin position="20"/>
        <end position="786"/>
    </location>
</feature>
<dbReference type="Proteomes" id="UP000231564">
    <property type="component" value="Chromosome MARIT"/>
</dbReference>
<evidence type="ECO:0000256" key="6">
    <source>
        <dbReference type="ARBA" id="ARBA00023077"/>
    </source>
</evidence>
<evidence type="ECO:0000256" key="9">
    <source>
        <dbReference type="ARBA" id="ARBA00023237"/>
    </source>
</evidence>
<dbReference type="SUPFAM" id="SSF49464">
    <property type="entry name" value="Carboxypeptidase regulatory domain-like"/>
    <property type="match status" value="1"/>
</dbReference>
<dbReference type="KEGG" id="tmar:MARIT_1010"/>
<evidence type="ECO:0000256" key="5">
    <source>
        <dbReference type="ARBA" id="ARBA00022729"/>
    </source>
</evidence>
<dbReference type="PROSITE" id="PS52016">
    <property type="entry name" value="TONB_DEPENDENT_REC_3"/>
    <property type="match status" value="1"/>
</dbReference>
<keyword evidence="3 10" id="KW-1134">Transmembrane beta strand</keyword>
<dbReference type="InterPro" id="IPR008969">
    <property type="entry name" value="CarboxyPept-like_regulatory"/>
</dbReference>
<keyword evidence="2 10" id="KW-0813">Transport</keyword>
<feature type="domain" description="TonB-dependent receptor-like beta-barrel" evidence="13">
    <location>
        <begin position="367"/>
        <end position="754"/>
    </location>
</feature>
<dbReference type="InterPro" id="IPR037066">
    <property type="entry name" value="Plug_dom_sf"/>
</dbReference>
<keyword evidence="4 10" id="KW-0812">Transmembrane</keyword>
<dbReference type="InterPro" id="IPR012910">
    <property type="entry name" value="Plug_dom"/>
</dbReference>